<comment type="subunit">
    <text evidence="13">Component of the NSL complex at least composed of KAT8/MOF, KANSL1, KANSL2, KANSL3, MCRS1, PHF20, OGT1/OGT, WDR5 and HCFC1.</text>
</comment>
<keyword evidence="4" id="KW-1017">Isopeptide bond</keyword>
<feature type="region of interest" description="Disordered" evidence="14">
    <location>
        <begin position="149"/>
        <end position="179"/>
    </location>
</feature>
<organism evidence="16 17">
    <name type="scientific">Globodera pallida</name>
    <name type="common">Potato cyst nematode worm</name>
    <name type="synonym">Heterodera pallida</name>
    <dbReference type="NCBI Taxonomy" id="36090"/>
    <lineage>
        <taxon>Eukaryota</taxon>
        <taxon>Metazoa</taxon>
        <taxon>Ecdysozoa</taxon>
        <taxon>Nematoda</taxon>
        <taxon>Chromadorea</taxon>
        <taxon>Rhabditida</taxon>
        <taxon>Tylenchina</taxon>
        <taxon>Tylenchomorpha</taxon>
        <taxon>Tylenchoidea</taxon>
        <taxon>Heteroderidae</taxon>
        <taxon>Heteroderinae</taxon>
        <taxon>Globodera</taxon>
    </lineage>
</organism>
<dbReference type="Proteomes" id="UP000050741">
    <property type="component" value="Unassembled WGS sequence"/>
</dbReference>
<evidence type="ECO:0000256" key="4">
    <source>
        <dbReference type="ARBA" id="ARBA00022499"/>
    </source>
</evidence>
<keyword evidence="6" id="KW-0832">Ubl conjugation</keyword>
<evidence type="ECO:0000259" key="15">
    <source>
        <dbReference type="Pfam" id="PF13891"/>
    </source>
</evidence>
<proteinExistence type="predicted"/>
<reference evidence="17" key="3">
    <citation type="submission" date="2016-06" db="UniProtKB">
        <authorList>
            <consortium name="WormBaseParasite"/>
        </authorList>
    </citation>
    <scope>IDENTIFICATION</scope>
</reference>
<feature type="domain" description="KANL2-like probable zinc-finger" evidence="15">
    <location>
        <begin position="643"/>
        <end position="695"/>
    </location>
</feature>
<evidence type="ECO:0000256" key="1">
    <source>
        <dbReference type="ARBA" id="ARBA00004123"/>
    </source>
</evidence>
<dbReference type="AlphaFoldDB" id="A0A183C8H5"/>
<evidence type="ECO:0000256" key="14">
    <source>
        <dbReference type="SAM" id="MobiDB-lite"/>
    </source>
</evidence>
<dbReference type="WBParaSite" id="GPLIN_000917100">
    <property type="protein sequence ID" value="GPLIN_000917100"/>
    <property type="gene ID" value="GPLIN_000917100"/>
</dbReference>
<evidence type="ECO:0000256" key="10">
    <source>
        <dbReference type="ARBA" id="ARBA00032947"/>
    </source>
</evidence>
<dbReference type="PANTHER" id="PTHR13453:SF1">
    <property type="entry name" value="KAT8 REGULATORY NSL COMPLEX SUBUNIT 2"/>
    <property type="match status" value="1"/>
</dbReference>
<evidence type="ECO:0000256" key="8">
    <source>
        <dbReference type="ARBA" id="ARBA00023128"/>
    </source>
</evidence>
<keyword evidence="5" id="KW-0597">Phosphoprotein</keyword>
<reference evidence="16" key="2">
    <citation type="submission" date="2014-05" db="EMBL/GenBank/DDBJ databases">
        <title>The genome and life-stage specific transcriptomes of Globodera pallida elucidate key aspects of plant parasitism by a cyst nematode.</title>
        <authorList>
            <person name="Cotton J.A."/>
            <person name="Lilley C.J."/>
            <person name="Jones L.M."/>
            <person name="Kikuchi T."/>
            <person name="Reid A.J."/>
            <person name="Thorpe P."/>
            <person name="Tsai I.J."/>
            <person name="Beasley H."/>
            <person name="Blok V."/>
            <person name="Cock P.J.A."/>
            <person name="Van den Akker S.E."/>
            <person name="Holroyd N."/>
            <person name="Hunt M."/>
            <person name="Mantelin S."/>
            <person name="Naghra H."/>
            <person name="Pain A."/>
            <person name="Palomares-Rius J.E."/>
            <person name="Zarowiecki M."/>
            <person name="Berriman M."/>
            <person name="Jones J.T."/>
            <person name="Urwin P.E."/>
        </authorList>
    </citation>
    <scope>NUCLEOTIDE SEQUENCE [LARGE SCALE GENOMIC DNA]</scope>
    <source>
        <strain evidence="16">Lindley</strain>
    </source>
</reference>
<keyword evidence="8" id="KW-0496">Mitochondrion</keyword>
<evidence type="ECO:0000313" key="17">
    <source>
        <dbReference type="WBParaSite" id="GPLIN_000917100"/>
    </source>
</evidence>
<evidence type="ECO:0000256" key="2">
    <source>
        <dbReference type="ARBA" id="ARBA00004173"/>
    </source>
</evidence>
<dbReference type="InterPro" id="IPR026316">
    <property type="entry name" value="NSL2"/>
</dbReference>
<evidence type="ECO:0000256" key="6">
    <source>
        <dbReference type="ARBA" id="ARBA00022843"/>
    </source>
</evidence>
<evidence type="ECO:0000256" key="9">
    <source>
        <dbReference type="ARBA" id="ARBA00023242"/>
    </source>
</evidence>
<reference evidence="16" key="1">
    <citation type="submission" date="2013-12" db="EMBL/GenBank/DDBJ databases">
        <authorList>
            <person name="Aslett M."/>
        </authorList>
    </citation>
    <scope>NUCLEOTIDE SEQUENCE [LARGE SCALE GENOMIC DNA]</scope>
    <source>
        <strain evidence="16">Lindley</strain>
    </source>
</reference>
<evidence type="ECO:0000256" key="11">
    <source>
        <dbReference type="ARBA" id="ARBA00033378"/>
    </source>
</evidence>
<feature type="domain" description="KANL2-like probable zinc-finger" evidence="15">
    <location>
        <begin position="71"/>
        <end position="132"/>
    </location>
</feature>
<dbReference type="PANTHER" id="PTHR13453">
    <property type="entry name" value="KAT8 REGULATORY NSL COMPLEX SUBUNIT 2"/>
    <property type="match status" value="1"/>
</dbReference>
<dbReference type="GO" id="GO:0005739">
    <property type="term" value="C:mitochondrion"/>
    <property type="evidence" value="ECO:0007669"/>
    <property type="project" value="UniProtKB-SubCell"/>
</dbReference>
<evidence type="ECO:0000256" key="12">
    <source>
        <dbReference type="ARBA" id="ARBA00093359"/>
    </source>
</evidence>
<dbReference type="GO" id="GO:0006325">
    <property type="term" value="P:chromatin organization"/>
    <property type="evidence" value="ECO:0007669"/>
    <property type="project" value="UniProtKB-KW"/>
</dbReference>
<evidence type="ECO:0000256" key="7">
    <source>
        <dbReference type="ARBA" id="ARBA00022853"/>
    </source>
</evidence>
<comment type="function">
    <text evidence="12">Non-catalytic component of the NSL histone acetyltransferase complex, a multiprotein complex that mediates histone H4 acetylation at 'Lys-5'- and 'Lys-8' (H4K5ac and H4K8ac) at transcription start sites and promotes transcription initiation. Required for NSL complex stability and for transcription of intraciliary transport genes in both ciliated and non-ciliated cells by regulating histone H4 acetylation at 'Lys-5'- and 'Lys-12' (H4K5ac and H4K12ac). This is necessary for cilium assembly in ciliated cells and for organization of the microtubule cytoskeleton in non-ciliated cells. Required within the NSL complex to maintain nuclear architecture stability by promoting KAT8-mediated acetylation of lamin LMNA.</text>
</comment>
<name>A0A183C8H5_GLOPA</name>
<protein>
    <recommendedName>
        <fullName evidence="3">KAT8 regulatory NSL complex subunit 2</fullName>
    </recommendedName>
    <alternativeName>
        <fullName evidence="11">NSL complex protein NSL2</fullName>
    </alternativeName>
    <alternativeName>
        <fullName evidence="10">Non-specific lethal 2 homolog</fullName>
    </alternativeName>
</protein>
<feature type="compositionally biased region" description="Basic and acidic residues" evidence="14">
    <location>
        <begin position="149"/>
        <end position="168"/>
    </location>
</feature>
<evidence type="ECO:0000313" key="16">
    <source>
        <dbReference type="Proteomes" id="UP000050741"/>
    </source>
</evidence>
<evidence type="ECO:0000256" key="5">
    <source>
        <dbReference type="ARBA" id="ARBA00022553"/>
    </source>
</evidence>
<evidence type="ECO:0000256" key="3">
    <source>
        <dbReference type="ARBA" id="ARBA00015508"/>
    </source>
</evidence>
<evidence type="ECO:0000256" key="13">
    <source>
        <dbReference type="ARBA" id="ARBA00093543"/>
    </source>
</evidence>
<accession>A0A183C8H5</accession>
<dbReference type="GO" id="GO:0044545">
    <property type="term" value="C:NSL complex"/>
    <property type="evidence" value="ECO:0007669"/>
    <property type="project" value="TreeGrafter"/>
</dbReference>
<dbReference type="GO" id="GO:0005634">
    <property type="term" value="C:nucleus"/>
    <property type="evidence" value="ECO:0007669"/>
    <property type="project" value="UniProtKB-SubCell"/>
</dbReference>
<dbReference type="Pfam" id="PF13891">
    <property type="entry name" value="zf-C3HC3H_KANSL2"/>
    <property type="match status" value="2"/>
</dbReference>
<comment type="subcellular location">
    <subcellularLocation>
        <location evidence="2">Mitochondrion</location>
    </subcellularLocation>
    <subcellularLocation>
        <location evidence="1">Nucleus</location>
    </subcellularLocation>
</comment>
<keyword evidence="16" id="KW-1185">Reference proteome</keyword>
<dbReference type="InterPro" id="IPR025927">
    <property type="entry name" value="Znf_KANL2-like"/>
</dbReference>
<keyword evidence="9" id="KW-0539">Nucleus</keyword>
<keyword evidence="7" id="KW-0156">Chromatin regulator</keyword>
<sequence>MNCIDSSNHFLDQHMEVDYQQPSSSSNLGNSPIKAQILEGPTVVTERITIPVLSTTKKSNAHFCEFVDQIKGQCKQRAINTFKYCIRHILFDPTAPYKQCQHQRKPKNKHDKPVLCTNAIRAACMEIYCSTHLIMNGLKDPKVSTKKDKANLKGLDKDKSAEHSEKQKINGTDDFDGVGGGYPPVTPSDRVDLQHLPLNSQTISSNLIRTKNNDALYYNQQMDKSRMNLIPNLPPDVKPPYLESDDLQFIRNREDNLAIKRVPNEDFPAYNLSKTHPQLAAKLLQSRPLGQQASEVPPGVQANEKVLIDNSRNILNQPPSNVSMDVCFPTDSSAMPSPNNIYHHHQYTSSTAFVSPPNHERFPKPFTNEQQNNFLHSKYEANGIQLREEPIGGDSVLHRVPQQPPPRAVVASHKEFVQSPCTYVPSSLAFLNSNPPPRRYDLNRLERRLNQNACNEHFDLLEFQRERDFSFNESIQQNGGGVLLGKKRLQKVIKLRQKRQKVLIDGAFRAIPMVDTMCRIVESQDFDRTDLFPLGLEPSDDESSDDSFPSLGEENSRLELYLLKKQLRLESSRLVQRAKLCVPINTTAREYKNSVGAALRVRRNNSKRENIREQQKRLLRCSFTSQQQTQLAESAHVDSVPFRCTNVSLPWSRHCAEHVTYNVAQQLFSFCKWRLCNESVPITDLVLFDGLCRRHYYTQQRQQLTAAAAEQPQRQQHNNIIAPNCELRPSSAITCQDQSLKKSGHYFQQYRAHCGGDSLSSATIRCEPFDGHHVHFGPNSVPVNRDDHLNETMDVSLASVAKDLGFDGHDLTDMLAKLPVEEGFEGDMDPDEDLSPVCLGSLTDINKEDSDEAPLDHAWPQLGGC</sequence>